<accession>A0A2W5KLG3</accession>
<protein>
    <recommendedName>
        <fullName evidence="1">Nudix hydrolase domain-containing protein</fullName>
    </recommendedName>
</protein>
<feature type="domain" description="Nudix hydrolase" evidence="1">
    <location>
        <begin position="95"/>
        <end position="239"/>
    </location>
</feature>
<dbReference type="SUPFAM" id="SSF55811">
    <property type="entry name" value="Nudix"/>
    <property type="match status" value="1"/>
</dbReference>
<evidence type="ECO:0000313" key="2">
    <source>
        <dbReference type="EMBL" id="PZQ17742.1"/>
    </source>
</evidence>
<comment type="caution">
    <text evidence="2">The sequence shown here is derived from an EMBL/GenBank/DDBJ whole genome shotgun (WGS) entry which is preliminary data.</text>
</comment>
<gene>
    <name evidence="2" type="ORF">DI565_03090</name>
</gene>
<organism evidence="2 3">
    <name type="scientific">Ancylobacter novellus</name>
    <name type="common">Thiobacillus novellus</name>
    <dbReference type="NCBI Taxonomy" id="921"/>
    <lineage>
        <taxon>Bacteria</taxon>
        <taxon>Pseudomonadati</taxon>
        <taxon>Pseudomonadota</taxon>
        <taxon>Alphaproteobacteria</taxon>
        <taxon>Hyphomicrobiales</taxon>
        <taxon>Xanthobacteraceae</taxon>
        <taxon>Ancylobacter</taxon>
    </lineage>
</organism>
<evidence type="ECO:0000259" key="1">
    <source>
        <dbReference type="PROSITE" id="PS51462"/>
    </source>
</evidence>
<dbReference type="InterPro" id="IPR015797">
    <property type="entry name" value="NUDIX_hydrolase-like_dom_sf"/>
</dbReference>
<proteinExistence type="predicted"/>
<dbReference type="PROSITE" id="PS51462">
    <property type="entry name" value="NUDIX"/>
    <property type="match status" value="1"/>
</dbReference>
<name>A0A2W5KLG3_ANCNO</name>
<dbReference type="Gene3D" id="3.90.79.10">
    <property type="entry name" value="Nucleoside Triphosphate Pyrophosphohydrolase"/>
    <property type="match status" value="1"/>
</dbReference>
<evidence type="ECO:0000313" key="3">
    <source>
        <dbReference type="Proteomes" id="UP000249577"/>
    </source>
</evidence>
<dbReference type="EMBL" id="QFPN01000002">
    <property type="protein sequence ID" value="PZQ17742.1"/>
    <property type="molecule type" value="Genomic_DNA"/>
</dbReference>
<dbReference type="GO" id="GO:0003824">
    <property type="term" value="F:catalytic activity"/>
    <property type="evidence" value="ECO:0007669"/>
    <property type="project" value="UniProtKB-ARBA"/>
</dbReference>
<dbReference type="AlphaFoldDB" id="A0A2W5KLG3"/>
<sequence>MSADLDDAPGAPRVVPVRGVSARLLAGPHPVEAAERASIAREWEKALAEKPKMFDGRVLLGESAEVRDGALEVAFREVGFSLMIWRRTLPAETRPLLNVFGAAAVVSRDGAVLLGRMGDHTANAGRVYFPCGTPDLGDVVGERVDLDGSIARELKEETGLGEADACPTDRRLAVFHGPLVAYVRVYRSGLDADALLAKARAHLAADPEPELSEVVMKRRGDALGPEIPPYARAAIEAILAAD</sequence>
<dbReference type="InterPro" id="IPR000086">
    <property type="entry name" value="NUDIX_hydrolase_dom"/>
</dbReference>
<reference evidence="2 3" key="1">
    <citation type="submission" date="2017-08" db="EMBL/GenBank/DDBJ databases">
        <title>Infants hospitalized years apart are colonized by the same room-sourced microbial strains.</title>
        <authorList>
            <person name="Brooks B."/>
            <person name="Olm M.R."/>
            <person name="Firek B.A."/>
            <person name="Baker R."/>
            <person name="Thomas B.C."/>
            <person name="Morowitz M.J."/>
            <person name="Banfield J.F."/>
        </authorList>
    </citation>
    <scope>NUCLEOTIDE SEQUENCE [LARGE SCALE GENOMIC DNA]</scope>
    <source>
        <strain evidence="2">S2_005_003_R2_43</strain>
    </source>
</reference>
<dbReference type="Proteomes" id="UP000249577">
    <property type="component" value="Unassembled WGS sequence"/>
</dbReference>